<dbReference type="RefSeq" id="WP_189058790.1">
    <property type="nucleotide sequence ID" value="NZ_BMMK01000015.1"/>
</dbReference>
<reference evidence="2" key="1">
    <citation type="journal article" date="2014" name="Int. J. Syst. Evol. Microbiol.">
        <title>Complete genome sequence of Corynebacterium casei LMG S-19264T (=DSM 44701T), isolated from a smear-ripened cheese.</title>
        <authorList>
            <consortium name="US DOE Joint Genome Institute (JGI-PGF)"/>
            <person name="Walter F."/>
            <person name="Albersmeier A."/>
            <person name="Kalinowski J."/>
            <person name="Ruckert C."/>
        </authorList>
    </citation>
    <scope>NUCLEOTIDE SEQUENCE</scope>
    <source>
        <strain evidence="2">CGMCC 4.5737</strain>
    </source>
</reference>
<dbReference type="Gene3D" id="3.30.300.30">
    <property type="match status" value="1"/>
</dbReference>
<dbReference type="InterPro" id="IPR045851">
    <property type="entry name" value="AMP-bd_C_sf"/>
</dbReference>
<dbReference type="GO" id="GO:0016878">
    <property type="term" value="F:acid-thiol ligase activity"/>
    <property type="evidence" value="ECO:0007669"/>
    <property type="project" value="UniProtKB-ARBA"/>
</dbReference>
<dbReference type="Gene3D" id="3.40.50.12780">
    <property type="entry name" value="N-terminal domain of ligase-like"/>
    <property type="match status" value="1"/>
</dbReference>
<dbReference type="Pfam" id="PF00501">
    <property type="entry name" value="AMP-binding"/>
    <property type="match status" value="1"/>
</dbReference>
<dbReference type="InterPro" id="IPR020845">
    <property type="entry name" value="AMP-binding_CS"/>
</dbReference>
<feature type="domain" description="AMP-dependent synthetase/ligase" evidence="1">
    <location>
        <begin position="18"/>
        <end position="407"/>
    </location>
</feature>
<gene>
    <name evidence="2" type="ORF">GCM10012275_34040</name>
</gene>
<evidence type="ECO:0000259" key="1">
    <source>
        <dbReference type="Pfam" id="PF00501"/>
    </source>
</evidence>
<dbReference type="InterPro" id="IPR042099">
    <property type="entry name" value="ANL_N_sf"/>
</dbReference>
<dbReference type="AlphaFoldDB" id="A0A8J3FUM8"/>
<dbReference type="Proteomes" id="UP000637578">
    <property type="component" value="Unassembled WGS sequence"/>
</dbReference>
<dbReference type="NCBIfam" id="NF006754">
    <property type="entry name" value="PRK09274.1"/>
    <property type="match status" value="1"/>
</dbReference>
<comment type="caution">
    <text evidence="2">The sequence shown here is derived from an EMBL/GenBank/DDBJ whole genome shotgun (WGS) entry which is preliminary data.</text>
</comment>
<organism evidence="2 3">
    <name type="scientific">Longimycelium tulufanense</name>
    <dbReference type="NCBI Taxonomy" id="907463"/>
    <lineage>
        <taxon>Bacteria</taxon>
        <taxon>Bacillati</taxon>
        <taxon>Actinomycetota</taxon>
        <taxon>Actinomycetes</taxon>
        <taxon>Pseudonocardiales</taxon>
        <taxon>Pseudonocardiaceae</taxon>
        <taxon>Longimycelium</taxon>
    </lineage>
</organism>
<dbReference type="InterPro" id="IPR050237">
    <property type="entry name" value="ATP-dep_AMP-bd_enzyme"/>
</dbReference>
<dbReference type="SUPFAM" id="SSF56801">
    <property type="entry name" value="Acetyl-CoA synthetase-like"/>
    <property type="match status" value="1"/>
</dbReference>
<evidence type="ECO:0000313" key="3">
    <source>
        <dbReference type="Proteomes" id="UP000637578"/>
    </source>
</evidence>
<proteinExistence type="predicted"/>
<keyword evidence="3" id="KW-1185">Reference proteome</keyword>
<reference evidence="2" key="2">
    <citation type="submission" date="2020-09" db="EMBL/GenBank/DDBJ databases">
        <authorList>
            <person name="Sun Q."/>
            <person name="Zhou Y."/>
        </authorList>
    </citation>
    <scope>NUCLEOTIDE SEQUENCE</scope>
    <source>
        <strain evidence="2">CGMCC 4.5737</strain>
    </source>
</reference>
<dbReference type="PANTHER" id="PTHR43767">
    <property type="entry name" value="LONG-CHAIN-FATTY-ACID--COA LIGASE"/>
    <property type="match status" value="1"/>
</dbReference>
<dbReference type="PROSITE" id="PS00455">
    <property type="entry name" value="AMP_BINDING"/>
    <property type="match status" value="1"/>
</dbReference>
<accession>A0A8J3FUM8</accession>
<dbReference type="InterPro" id="IPR000873">
    <property type="entry name" value="AMP-dep_synth/lig_dom"/>
</dbReference>
<evidence type="ECO:0000313" key="2">
    <source>
        <dbReference type="EMBL" id="GGM60063.1"/>
    </source>
</evidence>
<sequence>MTEATQDSSSELAIPERLRRHARELPDKKALIYADGERGGRVVYSHRTYREIDHESDAYAAGFSDLGIGQGTKTILMLRPAPELFAVVFGLLKIGAVPVMVDPGMGVRRMLHCYRTVGAEAFIGIPEAHAVRVLNRTTFSSVKVNVTAGSRWFWNGPSLRDLAARRCTPPYTAMVPDDLLAINFTTGSTGAPKGVEYTHGMLDAMLRQIIDTHGHGSDHVSLVTLPLFGIFDLLLGATAVLPPVNPTKVAKADPQVLVEAINRFGVSTMFASPALLARLSSHTRDNGLQLSNLRCVVSGGAPVDDAIVASMLETLGPPVNNRFFATYGATEALPIAAIDAAEIVAGTRVKTHEGSGTCVGRPVTGVEATVVRVTEDPLPEWSDGLVVDRGEVGEITLSGSSVSRRYHAPLHANAFAKIRQGDRVWHRTGDLGWIDEDNRIWFCGRKSERVYTVSGPLDTARCEGILNAHPDVHRTALVGIGERQRQTPVICVELRPELSDDEQRRVRRELRAIAQRHAMTSGIDHFLFPPKFPVDIRHNAKINRRALASWAERQISPAGRSTRRDRVLCAVPVAGWLFLLYGVVRPYRAPLLRKLFWVDAFLSVIVHSAQIPLALRRARKAGFTRTSVVWRTLLYGATWWRSLPPRADSGRKGEHG</sequence>
<name>A0A8J3FUM8_9PSEU</name>
<dbReference type="PANTHER" id="PTHR43767:SF1">
    <property type="entry name" value="NONRIBOSOMAL PEPTIDE SYNTHASE PES1 (EUROFUNG)-RELATED"/>
    <property type="match status" value="1"/>
</dbReference>
<dbReference type="EMBL" id="BMMK01000015">
    <property type="protein sequence ID" value="GGM60063.1"/>
    <property type="molecule type" value="Genomic_DNA"/>
</dbReference>
<protein>
    <submittedName>
        <fullName evidence="2">Peptide synthase</fullName>
    </submittedName>
</protein>